<feature type="domain" description="HNH nuclease" evidence="1">
    <location>
        <begin position="306"/>
        <end position="357"/>
    </location>
</feature>
<keyword evidence="2" id="KW-0540">Nuclease</keyword>
<dbReference type="SMART" id="SM00507">
    <property type="entry name" value="HNHc"/>
    <property type="match status" value="1"/>
</dbReference>
<dbReference type="EMBL" id="MBLM01000152">
    <property type="protein sequence ID" value="OHV30711.1"/>
    <property type="molecule type" value="Genomic_DNA"/>
</dbReference>
<keyword evidence="3" id="KW-1185">Reference proteome</keyword>
<evidence type="ECO:0000313" key="2">
    <source>
        <dbReference type="EMBL" id="OHV30711.1"/>
    </source>
</evidence>
<dbReference type="GO" id="GO:0004519">
    <property type="term" value="F:endonuclease activity"/>
    <property type="evidence" value="ECO:0007669"/>
    <property type="project" value="UniProtKB-KW"/>
</dbReference>
<evidence type="ECO:0000313" key="3">
    <source>
        <dbReference type="Proteomes" id="UP000179627"/>
    </source>
</evidence>
<dbReference type="InterPro" id="IPR003870">
    <property type="entry name" value="DUF222"/>
</dbReference>
<accession>A0A1S1QB71</accession>
<dbReference type="Gene3D" id="1.10.30.50">
    <property type="match status" value="1"/>
</dbReference>
<name>A0A1S1QB71_9ACTN</name>
<gene>
    <name evidence="2" type="ORF">CC117_06515</name>
</gene>
<dbReference type="Pfam" id="PF02720">
    <property type="entry name" value="DUF222"/>
    <property type="match status" value="1"/>
</dbReference>
<keyword evidence="2" id="KW-0378">Hydrolase</keyword>
<comment type="caution">
    <text evidence="2">The sequence shown here is derived from an EMBL/GenBank/DDBJ whole genome shotgun (WGS) entry which is preliminary data.</text>
</comment>
<evidence type="ECO:0000259" key="1">
    <source>
        <dbReference type="SMART" id="SM00507"/>
    </source>
</evidence>
<sequence>MVDPMDLFAAQLNARLAAVGDTARQVAASQARMLRALAEAAALQAPREGDPAGIFSDYAPEEVATILAVSGNSARNQMHFAETVARRLPHALDALEAGEIDLPRLHTLEHAISPLDDDTAAAFEAWMLQRGRRKHRAAYAAAARRAVLRLDPAGAERRAEERKKERGVWIEPEDDAVSTLAARLPSDQAEACYRRICTLAEGIARDRADDDSRTLDQIRADVLVDIVMGRTEHAAPIGCEIQVVVPVTTLLGLGQEPGELAGYGPLPAAVAREIAMRPGSTWRRLLTDPQGALLEVADRRLPSPAQVRHVRARNRQCTHPTCTRPAVRTETDHTVPYADGGPTLTTNLGPCCKRHHRMRHQPGRLWKVRQPRPGVFEWTAPSGTTTITYPHNYLTGEEQLPATDWSMSQ</sequence>
<proteinExistence type="predicted"/>
<reference evidence="3" key="1">
    <citation type="submission" date="2016-07" db="EMBL/GenBank/DDBJ databases">
        <title>Sequence Frankia sp. strain CcI1.17.</title>
        <authorList>
            <person name="Ghodhbane-Gtari F."/>
            <person name="Swanson E."/>
            <person name="Gueddou A."/>
            <person name="Morris K."/>
            <person name="Hezbri K."/>
            <person name="Ktari A."/>
            <person name="Nouioui I."/>
            <person name="Abebe-Akele F."/>
            <person name="Simpson S."/>
            <person name="Thomas K."/>
            <person name="Gtari M."/>
            <person name="Tisa L.S."/>
            <person name="Hurst S."/>
        </authorList>
    </citation>
    <scope>NUCLEOTIDE SEQUENCE [LARGE SCALE GENOMIC DNA]</scope>
    <source>
        <strain evidence="3">Cc1.17</strain>
    </source>
</reference>
<dbReference type="InterPro" id="IPR003615">
    <property type="entry name" value="HNH_nuc"/>
</dbReference>
<keyword evidence="2" id="KW-0255">Endonuclease</keyword>
<dbReference type="AlphaFoldDB" id="A0A1S1QB71"/>
<dbReference type="CDD" id="cd00085">
    <property type="entry name" value="HNHc"/>
    <property type="match status" value="1"/>
</dbReference>
<protein>
    <submittedName>
        <fullName evidence="2">HNH endonuclease</fullName>
    </submittedName>
</protein>
<organism evidence="2 3">
    <name type="scientific">Parafrankia colletiae</name>
    <dbReference type="NCBI Taxonomy" id="573497"/>
    <lineage>
        <taxon>Bacteria</taxon>
        <taxon>Bacillati</taxon>
        <taxon>Actinomycetota</taxon>
        <taxon>Actinomycetes</taxon>
        <taxon>Frankiales</taxon>
        <taxon>Frankiaceae</taxon>
        <taxon>Parafrankia</taxon>
    </lineage>
</organism>
<dbReference type="Proteomes" id="UP000179627">
    <property type="component" value="Unassembled WGS sequence"/>
</dbReference>